<dbReference type="KEGG" id="adv:DJ533_14570"/>
<keyword evidence="2" id="KW-1185">Reference proteome</keyword>
<reference evidence="1" key="1">
    <citation type="submission" date="2019-08" db="EMBL/GenBank/DDBJ databases">
        <title>The complete genome of Acinetobacter defluvii strain WCHAD010030.</title>
        <authorList>
            <person name="Hu Y."/>
            <person name="Qin J."/>
            <person name="Feng Y."/>
            <person name="Zong Z."/>
        </authorList>
    </citation>
    <scope>NUCLEOTIDE SEQUENCE</scope>
    <source>
        <strain evidence="1">WCHA30</strain>
    </source>
</reference>
<name>A0A2S2FFF8_9GAMM</name>
<sequence length="141" mass="16348">MKIKIIILALLCTACHEKLLSVEETQKLLSQYIWSYTPPNNDIPIELTFKDNQLGAYVSCNYMGGTYKVIEQKIMIPIFFGDAQACAPHIMRQEHFIKMFFLQPIPFKITSRSSNNPKLIFQKEKQEYIFVGTKLSHKNKS</sequence>
<dbReference type="RefSeq" id="WP_065995576.1">
    <property type="nucleotide sequence ID" value="NZ_CP029397.2"/>
</dbReference>
<dbReference type="OrthoDB" id="6690365at2"/>
<dbReference type="EMBL" id="CP029397">
    <property type="protein sequence ID" value="AWL29706.1"/>
    <property type="molecule type" value="Genomic_DNA"/>
</dbReference>
<evidence type="ECO:0000313" key="2">
    <source>
        <dbReference type="Proteomes" id="UP000245977"/>
    </source>
</evidence>
<dbReference type="AlphaFoldDB" id="A0A2S2FFF8"/>
<dbReference type="Proteomes" id="UP000245977">
    <property type="component" value="Chromosome"/>
</dbReference>
<gene>
    <name evidence="1" type="ORF">DJ533_14570</name>
</gene>
<protein>
    <submittedName>
        <fullName evidence="1">META domain-containing protein</fullName>
    </submittedName>
</protein>
<evidence type="ECO:0000313" key="1">
    <source>
        <dbReference type="EMBL" id="AWL29706.1"/>
    </source>
</evidence>
<dbReference type="STRING" id="1871111.GCA_001704615_02779"/>
<organism evidence="1 2">
    <name type="scientific">Acinetobacter defluvii</name>
    <dbReference type="NCBI Taxonomy" id="1871111"/>
    <lineage>
        <taxon>Bacteria</taxon>
        <taxon>Pseudomonadati</taxon>
        <taxon>Pseudomonadota</taxon>
        <taxon>Gammaproteobacteria</taxon>
        <taxon>Moraxellales</taxon>
        <taxon>Moraxellaceae</taxon>
        <taxon>Acinetobacter</taxon>
    </lineage>
</organism>
<dbReference type="Gene3D" id="2.40.128.270">
    <property type="match status" value="1"/>
</dbReference>
<dbReference type="InterPro" id="IPR038670">
    <property type="entry name" value="HslJ-like_sf"/>
</dbReference>
<accession>A0A2S2FFF8</accession>
<proteinExistence type="predicted"/>